<dbReference type="AlphaFoldDB" id="A0A8S3PP58"/>
<dbReference type="Proteomes" id="UP000683360">
    <property type="component" value="Unassembled WGS sequence"/>
</dbReference>
<proteinExistence type="predicted"/>
<sequence length="185" mass="20385">MAAENVQFTQSVTSTGKTEYKTQFGRGKVLSFKKSARGLFYLDLATSNGAVKLNLGLDELDDLFTLRGTPRVPNGILSTAALPATGAGYSERKCSAGLYTTTTFRKYTFINAPLTLIYGNEATPLQTDPMWNKGSTIPVRVATKRQEESLPQWVSKTAKYEQVSPVKNNLYNLSEEEMGAFFQAM</sequence>
<accession>A0A8S3PP58</accession>
<evidence type="ECO:0000313" key="1">
    <source>
        <dbReference type="EMBL" id="CAG2185354.1"/>
    </source>
</evidence>
<reference evidence="1" key="1">
    <citation type="submission" date="2021-03" db="EMBL/GenBank/DDBJ databases">
        <authorList>
            <person name="Bekaert M."/>
        </authorList>
    </citation>
    <scope>NUCLEOTIDE SEQUENCE</scope>
</reference>
<dbReference type="EMBL" id="CAJPWZ010000083">
    <property type="protein sequence ID" value="CAG2185354.1"/>
    <property type="molecule type" value="Genomic_DNA"/>
</dbReference>
<name>A0A8S3PP58_MYTED</name>
<comment type="caution">
    <text evidence="1">The sequence shown here is derived from an EMBL/GenBank/DDBJ whole genome shotgun (WGS) entry which is preliminary data.</text>
</comment>
<keyword evidence="2" id="KW-1185">Reference proteome</keyword>
<dbReference type="OrthoDB" id="10358909at2759"/>
<organism evidence="1 2">
    <name type="scientific">Mytilus edulis</name>
    <name type="common">Blue mussel</name>
    <dbReference type="NCBI Taxonomy" id="6550"/>
    <lineage>
        <taxon>Eukaryota</taxon>
        <taxon>Metazoa</taxon>
        <taxon>Spiralia</taxon>
        <taxon>Lophotrochozoa</taxon>
        <taxon>Mollusca</taxon>
        <taxon>Bivalvia</taxon>
        <taxon>Autobranchia</taxon>
        <taxon>Pteriomorphia</taxon>
        <taxon>Mytilida</taxon>
        <taxon>Mytiloidea</taxon>
        <taxon>Mytilidae</taxon>
        <taxon>Mytilinae</taxon>
        <taxon>Mytilus</taxon>
    </lineage>
</organism>
<gene>
    <name evidence="1" type="ORF">MEDL_959</name>
</gene>
<evidence type="ECO:0000313" key="2">
    <source>
        <dbReference type="Proteomes" id="UP000683360"/>
    </source>
</evidence>
<protein>
    <submittedName>
        <fullName evidence="1">Uncharacterized protein</fullName>
    </submittedName>
</protein>